<dbReference type="EMBL" id="REGN01007503">
    <property type="protein sequence ID" value="RNA06074.1"/>
    <property type="molecule type" value="Genomic_DNA"/>
</dbReference>
<dbReference type="InterPro" id="IPR007527">
    <property type="entry name" value="Znf_SWIM"/>
</dbReference>
<reference evidence="3 4" key="1">
    <citation type="journal article" date="2018" name="Sci. Rep.">
        <title>Genomic signatures of local adaptation to the degree of environmental predictability in rotifers.</title>
        <authorList>
            <person name="Franch-Gras L."/>
            <person name="Hahn C."/>
            <person name="Garcia-Roger E.M."/>
            <person name="Carmona M.J."/>
            <person name="Serra M."/>
            <person name="Gomez A."/>
        </authorList>
    </citation>
    <scope>NUCLEOTIDE SEQUENCE [LARGE SCALE GENOMIC DNA]</scope>
    <source>
        <strain evidence="3">HYR1</strain>
    </source>
</reference>
<accession>A0A3M7Q4C4</accession>
<feature type="domain" description="SWIM-type" evidence="2">
    <location>
        <begin position="468"/>
        <end position="508"/>
    </location>
</feature>
<gene>
    <name evidence="3" type="ORF">BpHYR1_032852</name>
</gene>
<dbReference type="PANTHER" id="PTHR33977">
    <property type="entry name" value="ZINC ION BINDING PROTEIN"/>
    <property type="match status" value="1"/>
</dbReference>
<keyword evidence="4" id="KW-1185">Reference proteome</keyword>
<protein>
    <recommendedName>
        <fullName evidence="2">SWIM-type domain-containing protein</fullName>
    </recommendedName>
</protein>
<keyword evidence="1" id="KW-0862">Zinc</keyword>
<evidence type="ECO:0000313" key="3">
    <source>
        <dbReference type="EMBL" id="RNA06074.1"/>
    </source>
</evidence>
<dbReference type="Proteomes" id="UP000276133">
    <property type="component" value="Unassembled WGS sequence"/>
</dbReference>
<dbReference type="InterPro" id="IPR018289">
    <property type="entry name" value="MULE_transposase_dom"/>
</dbReference>
<dbReference type="Pfam" id="PF10551">
    <property type="entry name" value="MULE"/>
    <property type="match status" value="1"/>
</dbReference>
<dbReference type="PROSITE" id="PS50966">
    <property type="entry name" value="ZF_SWIM"/>
    <property type="match status" value="1"/>
</dbReference>
<keyword evidence="1" id="KW-0863">Zinc-finger</keyword>
<dbReference type="PANTHER" id="PTHR33977:SF1">
    <property type="entry name" value="ZINC ION BINDING PROTEIN"/>
    <property type="match status" value="1"/>
</dbReference>
<organism evidence="3 4">
    <name type="scientific">Brachionus plicatilis</name>
    <name type="common">Marine rotifer</name>
    <name type="synonym">Brachionus muelleri</name>
    <dbReference type="NCBI Taxonomy" id="10195"/>
    <lineage>
        <taxon>Eukaryota</taxon>
        <taxon>Metazoa</taxon>
        <taxon>Spiralia</taxon>
        <taxon>Gnathifera</taxon>
        <taxon>Rotifera</taxon>
        <taxon>Eurotatoria</taxon>
        <taxon>Monogononta</taxon>
        <taxon>Pseudotrocha</taxon>
        <taxon>Ploima</taxon>
        <taxon>Brachionidae</taxon>
        <taxon>Brachionus</taxon>
    </lineage>
</organism>
<proteinExistence type="predicted"/>
<dbReference type="OrthoDB" id="10134877at2759"/>
<dbReference type="GO" id="GO:0008270">
    <property type="term" value="F:zinc ion binding"/>
    <property type="evidence" value="ECO:0007669"/>
    <property type="project" value="UniProtKB-KW"/>
</dbReference>
<sequence>MEEETSSQSSQSSSTRGLDWDLLRDYDDESDLEDALVTKLPYNTVRSSHSKSNCNLKSVYNDLIHPESHAFGIHPKVKTILNDLVEKNILYLKPLQALIYLNTPEVINNEMKGLPMPDRNQIKYYIRSYRNINNVFSNKLEDVKQLIKKHVFNYDLDDIVPFFFGYSLDDFNEPIIGNGDNQENAFRIGITSKKLINQIPALLVKNMVFHLDCTYKLTKNRFPFLVFGFSDFSGQFHPVAYALISHETGSDFDWFFGALKNLFISYGIVFNPVYMMMDASDASYNAVKLHFPNCIILMCFFHVQYNIKKNSKFYPIACQDDILNHVRVLNSCTSYDEFCRERDLVLDKWDKMGLLDFKNYFEKEWLSERWWRWQLFQVVPGYPTTNSCIESHNKLIKLLYTNYICYTIHEMLKVVMDKIVNYYSRQFLEIKYFRAPTTDTISRAKELNHCLFIKYGNSDKSYLYDNKYYLMHDINLIYHKHHYCSCTCKDFYRHFVCKHTLALSAKLKLTLKGFVQVDFFATRAKPGKKKAKSNPLSYD</sequence>
<comment type="caution">
    <text evidence="3">The sequence shown here is derived from an EMBL/GenBank/DDBJ whole genome shotgun (WGS) entry which is preliminary data.</text>
</comment>
<evidence type="ECO:0000313" key="4">
    <source>
        <dbReference type="Proteomes" id="UP000276133"/>
    </source>
</evidence>
<keyword evidence="1" id="KW-0479">Metal-binding</keyword>
<evidence type="ECO:0000256" key="1">
    <source>
        <dbReference type="PROSITE-ProRule" id="PRU00325"/>
    </source>
</evidence>
<name>A0A3M7Q4C4_BRAPC</name>
<dbReference type="AlphaFoldDB" id="A0A3M7Q4C4"/>
<evidence type="ECO:0000259" key="2">
    <source>
        <dbReference type="PROSITE" id="PS50966"/>
    </source>
</evidence>